<evidence type="ECO:0000256" key="1">
    <source>
        <dbReference type="ARBA" id="ARBA00004196"/>
    </source>
</evidence>
<dbReference type="Pfam" id="PF13407">
    <property type="entry name" value="Peripla_BP_4"/>
    <property type="match status" value="1"/>
</dbReference>
<accession>A0A2V4KSH5</accession>
<dbReference type="EMBL" id="QJRX01000005">
    <property type="protein sequence ID" value="PYC24771.1"/>
    <property type="molecule type" value="Genomic_DNA"/>
</dbReference>
<comment type="subcellular location">
    <subcellularLocation>
        <location evidence="1">Cell envelope</location>
    </subcellularLocation>
</comment>
<dbReference type="InterPro" id="IPR028082">
    <property type="entry name" value="Peripla_BP_I"/>
</dbReference>
<dbReference type="CDD" id="cd06324">
    <property type="entry name" value="PBP1_ABC_sugar_binding-like"/>
    <property type="match status" value="1"/>
</dbReference>
<sequence>MRRAFTEFGFIIVFPRVLCILALALFSGLAHASSVLFLNPGFSHERFWVSYSQYMQDAAGDLGMQLEVLYGERDANNILRHAHQILQRPRKPDYLVFVNEQYVGPELLRLFADSGVRLFALHSTLTPEQQALAGGPRGKYANWIGSLVPNDEEAGYLMAKALIALAPRSGADLVAFSGVKNTPSATLREQGLHRALAEHPQMRLRQLLYGEWKEERAYEQAQALLPRYPEVELVWSTNDEMAFGVMRAAKEQGRQLRYTALNNSPRALQARVDESFSVLATGHFILGGCAMVMLHDHSRGLDFAERGGLEQMAHLLRLVDGQEARRLLNRLQRPDIGLDFRRFSAARQPKMKGYACSIDSLLR</sequence>
<dbReference type="OrthoDB" id="245475at2"/>
<dbReference type="InterPro" id="IPR025997">
    <property type="entry name" value="SBP_2_dom"/>
</dbReference>
<evidence type="ECO:0000313" key="6">
    <source>
        <dbReference type="Proteomes" id="UP000248146"/>
    </source>
</evidence>
<dbReference type="GO" id="GO:0055085">
    <property type="term" value="P:transmembrane transport"/>
    <property type="evidence" value="ECO:0007669"/>
    <property type="project" value="UniProtKB-ARBA"/>
</dbReference>
<proteinExistence type="inferred from homology"/>
<evidence type="ECO:0000256" key="2">
    <source>
        <dbReference type="ARBA" id="ARBA00007639"/>
    </source>
</evidence>
<dbReference type="Gene3D" id="3.40.50.2300">
    <property type="match status" value="2"/>
</dbReference>
<dbReference type="PANTHER" id="PTHR46847">
    <property type="entry name" value="D-ALLOSE-BINDING PERIPLASMIC PROTEIN-RELATED"/>
    <property type="match status" value="1"/>
</dbReference>
<comment type="caution">
    <text evidence="5">The sequence shown here is derived from an EMBL/GenBank/DDBJ whole genome shotgun (WGS) entry which is preliminary data.</text>
</comment>
<protein>
    <submittedName>
        <fullName evidence="5">LacI family transcriptional regulator</fullName>
    </submittedName>
</protein>
<evidence type="ECO:0000313" key="5">
    <source>
        <dbReference type="EMBL" id="PYC24771.1"/>
    </source>
</evidence>
<dbReference type="GO" id="GO:0030246">
    <property type="term" value="F:carbohydrate binding"/>
    <property type="evidence" value="ECO:0007669"/>
    <property type="project" value="UniProtKB-ARBA"/>
</dbReference>
<dbReference type="GO" id="GO:0030313">
    <property type="term" value="C:cell envelope"/>
    <property type="evidence" value="ECO:0007669"/>
    <property type="project" value="UniProtKB-SubCell"/>
</dbReference>
<name>A0A2V4KSH5_AQUAC</name>
<evidence type="ECO:0000256" key="3">
    <source>
        <dbReference type="ARBA" id="ARBA00022729"/>
    </source>
</evidence>
<dbReference type="PANTHER" id="PTHR46847:SF2">
    <property type="entry name" value="ABC TRANSPORTER SUGAR-BINDING PROTEIN"/>
    <property type="match status" value="1"/>
</dbReference>
<feature type="domain" description="Periplasmic binding protein" evidence="4">
    <location>
        <begin position="36"/>
        <end position="277"/>
    </location>
</feature>
<organism evidence="5 6">
    <name type="scientific">Aquipseudomonas alcaligenes</name>
    <name type="common">Pseudomonas alcaligenes</name>
    <dbReference type="NCBI Taxonomy" id="43263"/>
    <lineage>
        <taxon>Bacteria</taxon>
        <taxon>Pseudomonadati</taxon>
        <taxon>Pseudomonadota</taxon>
        <taxon>Gammaproteobacteria</taxon>
        <taxon>Pseudomonadales</taxon>
        <taxon>Pseudomonadaceae</taxon>
        <taxon>Aquipseudomonas</taxon>
    </lineage>
</organism>
<evidence type="ECO:0000259" key="4">
    <source>
        <dbReference type="Pfam" id="PF13407"/>
    </source>
</evidence>
<keyword evidence="3" id="KW-0732">Signal</keyword>
<comment type="similarity">
    <text evidence="2">Belongs to the bacterial solute-binding protein 2 family.</text>
</comment>
<gene>
    <name evidence="5" type="ORF">DMO17_10460</name>
</gene>
<dbReference type="RefSeq" id="WP_110682705.1">
    <property type="nucleotide sequence ID" value="NZ_QJRX01000005.1"/>
</dbReference>
<dbReference type="Proteomes" id="UP000248146">
    <property type="component" value="Unassembled WGS sequence"/>
</dbReference>
<reference evidence="5 6" key="1">
    <citation type="submission" date="2018-06" db="EMBL/GenBank/DDBJ databases">
        <title>Pseudomonas diversity within urban Lake Michigan freshwaters.</title>
        <authorList>
            <person name="Batrich M."/>
            <person name="Hatzopoulos T."/>
            <person name="Putonti C."/>
        </authorList>
    </citation>
    <scope>NUCLEOTIDE SEQUENCE [LARGE SCALE GENOMIC DNA]</scope>
    <source>
        <strain evidence="5 6">MB-090714</strain>
    </source>
</reference>
<dbReference type="AlphaFoldDB" id="A0A2V4KSH5"/>
<dbReference type="SUPFAM" id="SSF53822">
    <property type="entry name" value="Periplasmic binding protein-like I"/>
    <property type="match status" value="1"/>
</dbReference>